<reference evidence="1 2" key="1">
    <citation type="journal article" date="2017" name="Nat. Commun.">
        <title>In situ click chemistry generation of cyclooxygenase-2 inhibitors.</title>
        <authorList>
            <person name="Bhardwaj A."/>
            <person name="Kaur J."/>
            <person name="Wuest M."/>
            <person name="Wuest F."/>
        </authorList>
    </citation>
    <scope>NUCLEOTIDE SEQUENCE [LARGE SCALE GENOMIC DNA]</scope>
    <source>
        <strain evidence="1">S2_018_000_R2_106</strain>
    </source>
</reference>
<proteinExistence type="predicted"/>
<accession>A0A6N4R888</accession>
<dbReference type="Proteomes" id="UP000320948">
    <property type="component" value="Unassembled WGS sequence"/>
</dbReference>
<gene>
    <name evidence="1" type="ORF">DI628_06315</name>
</gene>
<sequence>MTTRKFIEFKTLEIITTTTHTYIRADEKLSNKLNPVQIREAHVRIVKHFGIDGIPANAETSLQIAIAVETALRTKEAATQGSFCIHASMARHNITPLPVAAAA</sequence>
<evidence type="ECO:0000313" key="1">
    <source>
        <dbReference type="EMBL" id="TKW60514.1"/>
    </source>
</evidence>
<evidence type="ECO:0000313" key="2">
    <source>
        <dbReference type="Proteomes" id="UP000320948"/>
    </source>
</evidence>
<protein>
    <submittedName>
        <fullName evidence="1">Uncharacterized protein</fullName>
    </submittedName>
</protein>
<comment type="caution">
    <text evidence="1">The sequence shown here is derived from an EMBL/GenBank/DDBJ whole genome shotgun (WGS) entry which is preliminary data.</text>
</comment>
<dbReference type="AlphaFoldDB" id="A0A6N4R888"/>
<name>A0A6N4R888_BLAVI</name>
<dbReference type="EMBL" id="VAFM01000002">
    <property type="protein sequence ID" value="TKW60514.1"/>
    <property type="molecule type" value="Genomic_DNA"/>
</dbReference>
<organism evidence="1 2">
    <name type="scientific">Blastochloris viridis</name>
    <name type="common">Rhodopseudomonas viridis</name>
    <dbReference type="NCBI Taxonomy" id="1079"/>
    <lineage>
        <taxon>Bacteria</taxon>
        <taxon>Pseudomonadati</taxon>
        <taxon>Pseudomonadota</taxon>
        <taxon>Alphaproteobacteria</taxon>
        <taxon>Hyphomicrobiales</taxon>
        <taxon>Blastochloridaceae</taxon>
        <taxon>Blastochloris</taxon>
    </lineage>
</organism>